<keyword evidence="2" id="KW-1185">Reference proteome</keyword>
<dbReference type="InterPro" id="IPR034242">
    <property type="entry name" value="MauL"/>
</dbReference>
<protein>
    <recommendedName>
        <fullName evidence="3">Methylamine utilization protein</fullName>
    </recommendedName>
</protein>
<evidence type="ECO:0000313" key="2">
    <source>
        <dbReference type="Proteomes" id="UP000006322"/>
    </source>
</evidence>
<proteinExistence type="predicted"/>
<dbReference type="SUPFAM" id="SSF49503">
    <property type="entry name" value="Cupredoxins"/>
    <property type="match status" value="1"/>
</dbReference>
<dbReference type="EMBL" id="BAER01000117">
    <property type="protein sequence ID" value="GAC34807.1"/>
    <property type="molecule type" value="Genomic_DNA"/>
</dbReference>
<evidence type="ECO:0000313" key="1">
    <source>
        <dbReference type="EMBL" id="GAC34807.1"/>
    </source>
</evidence>
<dbReference type="AlphaFoldDB" id="K6ZX66"/>
<name>K6ZX66_9ALTE</name>
<reference evidence="2" key="1">
    <citation type="journal article" date="2014" name="Environ. Microbiol.">
        <title>Comparative genomics of the marine bacterial genus Glaciecola reveals the high degree of genomic diversity and genomic characteristic for cold adaptation.</title>
        <authorList>
            <person name="Qin Q.L."/>
            <person name="Xie B.B."/>
            <person name="Yu Y."/>
            <person name="Shu Y.L."/>
            <person name="Rong J.C."/>
            <person name="Zhang Y.J."/>
            <person name="Zhao D.L."/>
            <person name="Chen X.L."/>
            <person name="Zhang X.Y."/>
            <person name="Chen B."/>
            <person name="Zhou B.C."/>
            <person name="Zhang Y.Z."/>
        </authorList>
    </citation>
    <scope>NUCLEOTIDE SEQUENCE [LARGE SCALE GENOMIC DNA]</scope>
    <source>
        <strain evidence="2">LMG 21857</strain>
    </source>
</reference>
<sequence length="199" mass="22111">MSYAGNIEVTVVDKQQNALPNVVVYLIPNGQSPLASADSISIMDQVNTQFHPHILAVQRNTQVSFPNSDSIQHHVYSFSAAKVFELELYKGLRANPLMFEKAGVVELGCNVHDWMLGYIYVVDTPYFSQTDALGKASVTLPDGEYALNAWHSRISDKPESFYLKVSIQGDKQVTMTVPSALLPDVNAYENSDNEFGDYE</sequence>
<evidence type="ECO:0008006" key="3">
    <source>
        <dbReference type="Google" id="ProtNLM"/>
    </source>
</evidence>
<gene>
    <name evidence="1" type="ORF">GPLA_3928</name>
</gene>
<dbReference type="CDD" id="cd04221">
    <property type="entry name" value="MauL"/>
    <property type="match status" value="1"/>
</dbReference>
<comment type="caution">
    <text evidence="1">The sequence shown here is derived from an EMBL/GenBank/DDBJ whole genome shotgun (WGS) entry which is preliminary data.</text>
</comment>
<dbReference type="Gene3D" id="2.60.40.420">
    <property type="entry name" value="Cupredoxins - blue copper proteins"/>
    <property type="match status" value="1"/>
</dbReference>
<dbReference type="Proteomes" id="UP000006322">
    <property type="component" value="Unassembled WGS sequence"/>
</dbReference>
<dbReference type="STRING" id="1129793.GPLA_3928"/>
<accession>K6ZX66</accession>
<organism evidence="1 2">
    <name type="scientific">Paraglaciecola polaris LMG 21857</name>
    <dbReference type="NCBI Taxonomy" id="1129793"/>
    <lineage>
        <taxon>Bacteria</taxon>
        <taxon>Pseudomonadati</taxon>
        <taxon>Pseudomonadota</taxon>
        <taxon>Gammaproteobacteria</taxon>
        <taxon>Alteromonadales</taxon>
        <taxon>Alteromonadaceae</taxon>
        <taxon>Paraglaciecola</taxon>
    </lineage>
</organism>
<dbReference type="InterPro" id="IPR008972">
    <property type="entry name" value="Cupredoxin"/>
</dbReference>